<dbReference type="EMBL" id="JAHQCR010000015">
    <property type="protein sequence ID" value="MBU9720279.1"/>
    <property type="molecule type" value="Genomic_DNA"/>
</dbReference>
<accession>A0ABS6JNY9</accession>
<evidence type="ECO:0000313" key="2">
    <source>
        <dbReference type="Proteomes" id="UP000790580"/>
    </source>
</evidence>
<sequence length="111" mass="12945">MSEFKQDILNYGNDVIDVDSSPFESLRMLHDRSRIHTIQDQLDFNEKVLLGEYDLKLISNAKDIVEHMSEVYDFSLSDKNGIPHEQWWWHLDKIAKGNMNFGVSSEKGNVM</sequence>
<comment type="caution">
    <text evidence="1">The sequence shown here is derived from an EMBL/GenBank/DDBJ whole genome shotgun (WGS) entry which is preliminary data.</text>
</comment>
<name>A0ABS6JNY9_9BACI</name>
<reference evidence="1 2" key="1">
    <citation type="submission" date="2021-06" db="EMBL/GenBank/DDBJ databases">
        <title>Bacillus sp. RD4P76, an endophyte from a halophyte.</title>
        <authorList>
            <person name="Sun J.-Q."/>
        </authorList>
    </citation>
    <scope>NUCLEOTIDE SEQUENCE [LARGE SCALE GENOMIC DNA]</scope>
    <source>
        <strain evidence="1 2">JCM 17098</strain>
    </source>
</reference>
<protein>
    <submittedName>
        <fullName evidence="1">Uncharacterized protein</fullName>
    </submittedName>
</protein>
<keyword evidence="2" id="KW-1185">Reference proteome</keyword>
<dbReference type="RefSeq" id="WP_088073895.1">
    <property type="nucleotide sequence ID" value="NZ_JAHQCR010000015.1"/>
</dbReference>
<organism evidence="1 2">
    <name type="scientific">Evansella alkalicola</name>
    <dbReference type="NCBI Taxonomy" id="745819"/>
    <lineage>
        <taxon>Bacteria</taxon>
        <taxon>Bacillati</taxon>
        <taxon>Bacillota</taxon>
        <taxon>Bacilli</taxon>
        <taxon>Bacillales</taxon>
        <taxon>Bacillaceae</taxon>
        <taxon>Evansella</taxon>
    </lineage>
</organism>
<evidence type="ECO:0000313" key="1">
    <source>
        <dbReference type="EMBL" id="MBU9720279.1"/>
    </source>
</evidence>
<gene>
    <name evidence="1" type="ORF">KS407_02350</name>
</gene>
<proteinExistence type="predicted"/>
<dbReference type="Proteomes" id="UP000790580">
    <property type="component" value="Unassembled WGS sequence"/>
</dbReference>